<dbReference type="HOGENOM" id="CLU_1892837_0_0_9"/>
<evidence type="ECO:0000313" key="2">
    <source>
        <dbReference type="Proteomes" id="UP000006556"/>
    </source>
</evidence>
<evidence type="ECO:0000313" key="1">
    <source>
        <dbReference type="EMBL" id="BAF58348.1"/>
    </source>
</evidence>
<dbReference type="STRING" id="370438.PTH_0167"/>
<keyword evidence="2" id="KW-1185">Reference proteome</keyword>
<dbReference type="eggNOG" id="ENOG502ZIUI">
    <property type="taxonomic scope" value="Bacteria"/>
</dbReference>
<organism evidence="1 2">
    <name type="scientific">Pelotomaculum thermopropionicum (strain DSM 13744 / JCM 10971 / SI)</name>
    <dbReference type="NCBI Taxonomy" id="370438"/>
    <lineage>
        <taxon>Bacteria</taxon>
        <taxon>Bacillati</taxon>
        <taxon>Bacillota</taxon>
        <taxon>Clostridia</taxon>
        <taxon>Eubacteriales</taxon>
        <taxon>Desulfotomaculaceae</taxon>
        <taxon>Pelotomaculum</taxon>
    </lineage>
</organism>
<dbReference type="EMBL" id="AP009389">
    <property type="protein sequence ID" value="BAF58348.1"/>
    <property type="molecule type" value="Genomic_DNA"/>
</dbReference>
<accession>A5D5Y3</accession>
<dbReference type="Proteomes" id="UP000006556">
    <property type="component" value="Chromosome"/>
</dbReference>
<sequence>MRRTKGRVNGVALNMAFEEKIRELGRAVHPEVVKALPKELCVDPVDVLGEARTWCAPVNDPDYGAEYLALVEKLEMLEERVLGLLPAGDKKILDELENVLFEIQGLALKIAFRHGLRDGFRLASFVMGAGKEGGIDSRA</sequence>
<dbReference type="AlphaFoldDB" id="A5D5Y3"/>
<reference evidence="2" key="1">
    <citation type="journal article" date="2008" name="Genome Res.">
        <title>The genome of Pelotomaculum thermopropionicum reveals niche-associated evolution in anaerobic microbiota.</title>
        <authorList>
            <person name="Kosaka T."/>
            <person name="Kato S."/>
            <person name="Shimoyama T."/>
            <person name="Ishii S."/>
            <person name="Abe T."/>
            <person name="Watanabe K."/>
        </authorList>
    </citation>
    <scope>NUCLEOTIDE SEQUENCE [LARGE SCALE GENOMIC DNA]</scope>
    <source>
        <strain evidence="2">DSM 13744 / JCM 10971 / SI</strain>
    </source>
</reference>
<protein>
    <submittedName>
        <fullName evidence="1">Uncharacterized protein</fullName>
    </submittedName>
</protein>
<proteinExistence type="predicted"/>
<gene>
    <name evidence="1" type="ordered locus">PTH_0167</name>
</gene>
<dbReference type="KEGG" id="pth:PTH_0167"/>
<name>A5D5Y3_PELTS</name>